<name>A0AAD5KW49_9CRUS</name>
<dbReference type="AlphaFoldDB" id="A0AAD5KW49"/>
<accession>A0AAD5KW49</accession>
<comment type="caution">
    <text evidence="1">The sequence shown here is derived from an EMBL/GenBank/DDBJ whole genome shotgun (WGS) entry which is preliminary data.</text>
</comment>
<keyword evidence="2" id="KW-1185">Reference proteome</keyword>
<organism evidence="1 2">
    <name type="scientific">Daphnia sinensis</name>
    <dbReference type="NCBI Taxonomy" id="1820382"/>
    <lineage>
        <taxon>Eukaryota</taxon>
        <taxon>Metazoa</taxon>
        <taxon>Ecdysozoa</taxon>
        <taxon>Arthropoda</taxon>
        <taxon>Crustacea</taxon>
        <taxon>Branchiopoda</taxon>
        <taxon>Diplostraca</taxon>
        <taxon>Cladocera</taxon>
        <taxon>Anomopoda</taxon>
        <taxon>Daphniidae</taxon>
        <taxon>Daphnia</taxon>
        <taxon>Daphnia similis group</taxon>
    </lineage>
</organism>
<evidence type="ECO:0000313" key="1">
    <source>
        <dbReference type="EMBL" id="KAI9550745.1"/>
    </source>
</evidence>
<reference evidence="1" key="1">
    <citation type="submission" date="2022-05" db="EMBL/GenBank/DDBJ databases">
        <title>A multi-omics perspective on studying reproductive biology in Daphnia sinensis.</title>
        <authorList>
            <person name="Jia J."/>
        </authorList>
    </citation>
    <scope>NUCLEOTIDE SEQUENCE</scope>
    <source>
        <strain evidence="1">WSL</strain>
    </source>
</reference>
<sequence>MGSATIWEVKIGPFVLSGSMASISPTSGSIDSMIIVIGSVEGTVKEVSGVSHSMVSVSEFSAPPESESCNPLSKGALETMECLTKGITTGFCLTVSVFFVILEQKHRLFGRLEWISKTNCGVKTEHHFTNQS</sequence>
<proteinExistence type="predicted"/>
<gene>
    <name evidence="1" type="ORF">GHT06_004935</name>
</gene>
<dbReference type="Proteomes" id="UP000820818">
    <property type="component" value="Unassembled WGS sequence"/>
</dbReference>
<evidence type="ECO:0000313" key="2">
    <source>
        <dbReference type="Proteomes" id="UP000820818"/>
    </source>
</evidence>
<dbReference type="EMBL" id="WJBH02000092">
    <property type="protein sequence ID" value="KAI9550745.1"/>
    <property type="molecule type" value="Genomic_DNA"/>
</dbReference>
<protein>
    <submittedName>
        <fullName evidence="1">Uncharacterized protein</fullName>
    </submittedName>
</protein>